<evidence type="ECO:0000313" key="5">
    <source>
        <dbReference type="EMBL" id="KKT00363.1"/>
    </source>
</evidence>
<keyword evidence="3 4" id="KW-0456">Lyase</keyword>
<sequence>MDLLKKKCVPCEGGMPPLNRADAQDYLDEVPSWTLDKDAKRISKEFKFKDFIGAINFVERVADLAEMEGHHPDIHVYYNKVVLELSTHAIGGLSENDFILAAKIDASK</sequence>
<comment type="similarity">
    <text evidence="2 4">Belongs to the pterin-4-alpha-carbinolamine dehydratase family.</text>
</comment>
<accession>A0A0G1DS05</accession>
<dbReference type="GO" id="GO:0006729">
    <property type="term" value="P:tetrahydrobiopterin biosynthetic process"/>
    <property type="evidence" value="ECO:0007669"/>
    <property type="project" value="InterPro"/>
</dbReference>
<gene>
    <name evidence="5" type="ORF">UV76_C0011G0035</name>
</gene>
<evidence type="ECO:0000256" key="3">
    <source>
        <dbReference type="ARBA" id="ARBA00023239"/>
    </source>
</evidence>
<dbReference type="GO" id="GO:0008124">
    <property type="term" value="F:4-alpha-hydroxytetrahydrobiopterin dehydratase activity"/>
    <property type="evidence" value="ECO:0007669"/>
    <property type="project" value="UniProtKB-UniRule"/>
</dbReference>
<dbReference type="InterPro" id="IPR036428">
    <property type="entry name" value="PCD_sf"/>
</dbReference>
<dbReference type="STRING" id="1618738.UV76_C0011G0035"/>
<dbReference type="PANTHER" id="PTHR12599:SF0">
    <property type="entry name" value="PTERIN-4-ALPHA-CARBINOLAMINE DEHYDRATASE"/>
    <property type="match status" value="1"/>
</dbReference>
<dbReference type="AlphaFoldDB" id="A0A0G1DS05"/>
<dbReference type="Proteomes" id="UP000034646">
    <property type="component" value="Unassembled WGS sequence"/>
</dbReference>
<dbReference type="CDD" id="cd00913">
    <property type="entry name" value="PCD_DCoH_subfamily_a"/>
    <property type="match status" value="1"/>
</dbReference>
<dbReference type="Pfam" id="PF01329">
    <property type="entry name" value="Pterin_4a"/>
    <property type="match status" value="1"/>
</dbReference>
<comment type="catalytic activity">
    <reaction evidence="1 4">
        <text>(4aS,6R)-4a-hydroxy-L-erythro-5,6,7,8-tetrahydrobiopterin = (6R)-L-erythro-6,7-dihydrobiopterin + H2O</text>
        <dbReference type="Rhea" id="RHEA:11920"/>
        <dbReference type="ChEBI" id="CHEBI:15377"/>
        <dbReference type="ChEBI" id="CHEBI:15642"/>
        <dbReference type="ChEBI" id="CHEBI:43120"/>
        <dbReference type="EC" id="4.2.1.96"/>
    </reaction>
</comment>
<protein>
    <recommendedName>
        <fullName evidence="4">Putative pterin-4-alpha-carbinolamine dehydratase</fullName>
        <shortName evidence="4">PHS</shortName>
        <ecNumber evidence="4">4.2.1.96</ecNumber>
    </recommendedName>
    <alternativeName>
        <fullName evidence="4">4-alpha-hydroxy-tetrahydropterin dehydratase</fullName>
    </alternativeName>
    <alternativeName>
        <fullName evidence="4">Pterin carbinolamine dehydratase</fullName>
        <shortName evidence="4">PCD</shortName>
    </alternativeName>
</protein>
<dbReference type="PATRIC" id="fig|1618738.3.peg.554"/>
<dbReference type="SUPFAM" id="SSF55248">
    <property type="entry name" value="PCD-like"/>
    <property type="match status" value="1"/>
</dbReference>
<dbReference type="PANTHER" id="PTHR12599">
    <property type="entry name" value="PTERIN-4-ALPHA-CARBINOLAMINE DEHYDRATASE"/>
    <property type="match status" value="1"/>
</dbReference>
<evidence type="ECO:0000256" key="1">
    <source>
        <dbReference type="ARBA" id="ARBA00001554"/>
    </source>
</evidence>
<dbReference type="Gene3D" id="3.30.1360.20">
    <property type="entry name" value="Transcriptional coactivator/pterin dehydratase"/>
    <property type="match status" value="1"/>
</dbReference>
<dbReference type="NCBIfam" id="NF002017">
    <property type="entry name" value="PRK00823.1-2"/>
    <property type="match status" value="1"/>
</dbReference>
<reference evidence="5 6" key="1">
    <citation type="journal article" date="2015" name="Nature">
        <title>rRNA introns, odd ribosomes, and small enigmatic genomes across a large radiation of phyla.</title>
        <authorList>
            <person name="Brown C.T."/>
            <person name="Hug L.A."/>
            <person name="Thomas B.C."/>
            <person name="Sharon I."/>
            <person name="Castelle C.J."/>
            <person name="Singh A."/>
            <person name="Wilkins M.J."/>
            <person name="Williams K.H."/>
            <person name="Banfield J.F."/>
        </authorList>
    </citation>
    <scope>NUCLEOTIDE SEQUENCE [LARGE SCALE GENOMIC DNA]</scope>
</reference>
<comment type="caution">
    <text evidence="5">The sequence shown here is derived from an EMBL/GenBank/DDBJ whole genome shotgun (WGS) entry which is preliminary data.</text>
</comment>
<dbReference type="EMBL" id="LCFS01000011">
    <property type="protein sequence ID" value="KKT00363.1"/>
    <property type="molecule type" value="Genomic_DNA"/>
</dbReference>
<name>A0A0G1DS05_9BACT</name>
<evidence type="ECO:0000313" key="6">
    <source>
        <dbReference type="Proteomes" id="UP000034646"/>
    </source>
</evidence>
<evidence type="ECO:0000256" key="2">
    <source>
        <dbReference type="ARBA" id="ARBA00006472"/>
    </source>
</evidence>
<evidence type="ECO:0000256" key="4">
    <source>
        <dbReference type="HAMAP-Rule" id="MF_00434"/>
    </source>
</evidence>
<organism evidence="5 6">
    <name type="scientific">Candidatus Nomurabacteria bacterium GW2011_GWA2_43_15</name>
    <dbReference type="NCBI Taxonomy" id="1618738"/>
    <lineage>
        <taxon>Bacteria</taxon>
        <taxon>Candidatus Nomuraibacteriota</taxon>
    </lineage>
</organism>
<dbReference type="InterPro" id="IPR001533">
    <property type="entry name" value="Pterin_deHydtase"/>
</dbReference>
<dbReference type="EC" id="4.2.1.96" evidence="4"/>
<dbReference type="HAMAP" id="MF_00434">
    <property type="entry name" value="Pterin_4_alpha"/>
    <property type="match status" value="1"/>
</dbReference>
<proteinExistence type="inferred from homology"/>